<reference evidence="2 3" key="1">
    <citation type="submission" date="2019-09" db="EMBL/GenBank/DDBJ databases">
        <title>Draft genome of the ectomycorrhizal ascomycete Sphaerosporella brunnea.</title>
        <authorList>
            <consortium name="DOE Joint Genome Institute"/>
            <person name="Benucci G.M."/>
            <person name="Marozzi G."/>
            <person name="Antonielli L."/>
            <person name="Sanchez S."/>
            <person name="Marco P."/>
            <person name="Wang X."/>
            <person name="Falini L.B."/>
            <person name="Barry K."/>
            <person name="Haridas S."/>
            <person name="Lipzen A."/>
            <person name="Labutti K."/>
            <person name="Grigoriev I.V."/>
            <person name="Murat C."/>
            <person name="Martin F."/>
            <person name="Albertini E."/>
            <person name="Donnini D."/>
            <person name="Bonito G."/>
        </authorList>
    </citation>
    <scope>NUCLEOTIDE SEQUENCE [LARGE SCALE GENOMIC DNA]</scope>
    <source>
        <strain evidence="2 3">Sb_GMNB300</strain>
    </source>
</reference>
<dbReference type="Proteomes" id="UP000326924">
    <property type="component" value="Unassembled WGS sequence"/>
</dbReference>
<accession>A0A5J5F6U0</accession>
<feature type="compositionally biased region" description="Low complexity" evidence="1">
    <location>
        <begin position="530"/>
        <end position="540"/>
    </location>
</feature>
<sequence>MQGMRPQPTMQQRRLLTSATAAAITNILDQQLRGHITSGWRLPKSSQCGTEDRQDASTRVEIALKLAAWRSGMPATARTRQLGVENALKLEAWNRGTTGYDNRSKNASTRVEIALKLTAWRSGMPDCPKARSVALSNASVSLRDAMYIASICHRAATVTNIHGARRYHQLKRRLNTGWRLPQSSPPGAQGCQQQSLTRNRFTEDTTYLNDTSTLGGDCPKAHRLALRNASQPWPLDTTYYKDTSTGLALTNACLELGSARTNTSLKSSRTLQHGVEIALKPPVMARSMPVAHYQKFTPSTASAPGGDCSKAHCLALRDASVSTGWRLPQSTSPGAQEYQPQLLTYPATHCEGTPTGVEIALKLAACKPRTPAPTLGGDCPKARSPALTNARFVTLIYRPCQRVEIALNLVAWNRGAPGTMNGSTRGGNFPKARSFRPRHASAATVADIHDAMCAFTSRRGGDCPKARSLGSRNASCVPDIHRAISDLQKLGSPHSLNTWWRLPKTSQRGPGVLQDNYGADIHPTYSALQRLGSPSGSRGGDSPKPRSLEPGNARVEITLRLTACDLGMQASVPDKCPADDGQKIPPPARTRQLGVEIALKLAAGHRVMPATLRFADLHKMLPPEGTRQAGVETALKLTAQLLTSTLLFADCRNPTP</sequence>
<keyword evidence="3" id="KW-1185">Reference proteome</keyword>
<protein>
    <submittedName>
        <fullName evidence="2">Uncharacterized protein</fullName>
    </submittedName>
</protein>
<evidence type="ECO:0000256" key="1">
    <source>
        <dbReference type="SAM" id="MobiDB-lite"/>
    </source>
</evidence>
<evidence type="ECO:0000313" key="2">
    <source>
        <dbReference type="EMBL" id="KAA8912201.1"/>
    </source>
</evidence>
<evidence type="ECO:0000313" key="3">
    <source>
        <dbReference type="Proteomes" id="UP000326924"/>
    </source>
</evidence>
<name>A0A5J5F6U0_9PEZI</name>
<gene>
    <name evidence="2" type="ORF">FN846DRAFT_887325</name>
</gene>
<dbReference type="EMBL" id="VXIS01000026">
    <property type="protein sequence ID" value="KAA8912201.1"/>
    <property type="molecule type" value="Genomic_DNA"/>
</dbReference>
<comment type="caution">
    <text evidence="2">The sequence shown here is derived from an EMBL/GenBank/DDBJ whole genome shotgun (WGS) entry which is preliminary data.</text>
</comment>
<dbReference type="InParanoid" id="A0A5J5F6U0"/>
<dbReference type="AlphaFoldDB" id="A0A5J5F6U0"/>
<feature type="region of interest" description="Disordered" evidence="1">
    <location>
        <begin position="527"/>
        <end position="552"/>
    </location>
</feature>
<proteinExistence type="predicted"/>
<organism evidence="2 3">
    <name type="scientific">Sphaerosporella brunnea</name>
    <dbReference type="NCBI Taxonomy" id="1250544"/>
    <lineage>
        <taxon>Eukaryota</taxon>
        <taxon>Fungi</taxon>
        <taxon>Dikarya</taxon>
        <taxon>Ascomycota</taxon>
        <taxon>Pezizomycotina</taxon>
        <taxon>Pezizomycetes</taxon>
        <taxon>Pezizales</taxon>
        <taxon>Pyronemataceae</taxon>
        <taxon>Sphaerosporella</taxon>
    </lineage>
</organism>